<gene>
    <name evidence="2" type="ORF">CIT292_07522</name>
</gene>
<proteinExistence type="predicted"/>
<accession>D4BAM8</accession>
<reference evidence="2 3" key="1">
    <citation type="submission" date="2010-02" db="EMBL/GenBank/DDBJ databases">
        <authorList>
            <person name="Weinstock G."/>
            <person name="Sodergren E."/>
            <person name="Clifton S."/>
            <person name="Fulton L."/>
            <person name="Fulton B."/>
            <person name="Courtney L."/>
            <person name="Fronick C."/>
            <person name="Harrison M."/>
            <person name="Strong C."/>
            <person name="Farmer C."/>
            <person name="Delahaunty K."/>
            <person name="Markovic C."/>
            <person name="Hall O."/>
            <person name="Minx P."/>
            <person name="Tomlinson C."/>
            <person name="Mitreva M."/>
            <person name="Nelson J."/>
            <person name="Hou S."/>
            <person name="Wollam A."/>
            <person name="Pepin K.H."/>
            <person name="Johnson M."/>
            <person name="Bhonagiri V."/>
            <person name="Zhang X."/>
            <person name="Suruliraj S."/>
            <person name="Warren W."/>
            <person name="Chinwalla A."/>
            <person name="Mardis E.R."/>
            <person name="Wilson R.K."/>
        </authorList>
    </citation>
    <scope>NUCLEOTIDE SEQUENCE [LARGE SCALE GENOMIC DNA]</scope>
    <source>
        <strain evidence="2 3">ATCC 29220</strain>
    </source>
</reference>
<keyword evidence="1" id="KW-0472">Membrane</keyword>
<dbReference type="Proteomes" id="UP000003880">
    <property type="component" value="Unassembled WGS sequence"/>
</dbReference>
<dbReference type="AlphaFoldDB" id="D4BAM8"/>
<feature type="transmembrane region" description="Helical" evidence="1">
    <location>
        <begin position="119"/>
        <end position="137"/>
    </location>
</feature>
<evidence type="ECO:0008006" key="4">
    <source>
        <dbReference type="Google" id="ProtNLM"/>
    </source>
</evidence>
<feature type="transmembrane region" description="Helical" evidence="1">
    <location>
        <begin position="58"/>
        <end position="78"/>
    </location>
</feature>
<comment type="caution">
    <text evidence="2">The sequence shown here is derived from an EMBL/GenBank/DDBJ whole genome shotgun (WGS) entry which is preliminary data.</text>
</comment>
<evidence type="ECO:0000256" key="1">
    <source>
        <dbReference type="SAM" id="Phobius"/>
    </source>
</evidence>
<keyword evidence="1" id="KW-0812">Transmembrane</keyword>
<feature type="transmembrane region" description="Helical" evidence="1">
    <location>
        <begin position="90"/>
        <end position="107"/>
    </location>
</feature>
<evidence type="ECO:0000313" key="3">
    <source>
        <dbReference type="Proteomes" id="UP000003880"/>
    </source>
</evidence>
<protein>
    <recommendedName>
        <fullName evidence="4">Nitric oxide reductase</fullName>
    </recommendedName>
</protein>
<feature type="transmembrane region" description="Helical" evidence="1">
    <location>
        <begin position="26"/>
        <end position="46"/>
    </location>
</feature>
<evidence type="ECO:0000313" key="2">
    <source>
        <dbReference type="EMBL" id="EFE09239.1"/>
    </source>
</evidence>
<dbReference type="EMBL" id="ABWL02000006">
    <property type="protein sequence ID" value="EFE09239.1"/>
    <property type="molecule type" value="Genomic_DNA"/>
</dbReference>
<name>D4BAM8_9ENTR</name>
<sequence>MIIHRGYDREIVTIQNFALMKLNTRLTFSAFILGLVLVAIPFTANWHLPLLNGTVVTWIENGQALWLLFGAVFTLCYIRPLSRPEGEKQFWLWAAVWWLVLLGRSTSWGRDYFPEHPKLLFRAISVVLIAMIILPVLLSKRLRQDIARRVRNEPLPLWLLAITVCAFLISDTVEHHRLLSPVFLHNASYGDLIEELYELPFMVGLFLMNLGFMQRDKQQESVSVCFSEPHLAK</sequence>
<keyword evidence="1" id="KW-1133">Transmembrane helix</keyword>
<dbReference type="eggNOG" id="ENOG503045U">
    <property type="taxonomic scope" value="Bacteria"/>
</dbReference>
<dbReference type="HOGENOM" id="CLU_111009_0_0_6"/>
<organism evidence="2 3">
    <name type="scientific">Citrobacter youngae ATCC 29220</name>
    <dbReference type="NCBI Taxonomy" id="500640"/>
    <lineage>
        <taxon>Bacteria</taxon>
        <taxon>Pseudomonadati</taxon>
        <taxon>Pseudomonadota</taxon>
        <taxon>Gammaproteobacteria</taxon>
        <taxon>Enterobacterales</taxon>
        <taxon>Enterobacteriaceae</taxon>
        <taxon>Citrobacter</taxon>
        <taxon>Citrobacter freundii complex</taxon>
    </lineage>
</organism>